<feature type="transmembrane region" description="Helical" evidence="9">
    <location>
        <begin position="202"/>
        <end position="223"/>
    </location>
</feature>
<feature type="transmembrane region" description="Helical" evidence="9">
    <location>
        <begin position="122"/>
        <end position="145"/>
    </location>
</feature>
<accession>A0A139A810</accession>
<dbReference type="PANTHER" id="PTHR30574">
    <property type="entry name" value="INNER MEMBRANE PROTEIN YEDE"/>
    <property type="match status" value="1"/>
</dbReference>
<dbReference type="Proteomes" id="UP000070544">
    <property type="component" value="Unassembled WGS sequence"/>
</dbReference>
<keyword evidence="6 9" id="KW-1133">Transmembrane helix</keyword>
<evidence type="ECO:0000256" key="6">
    <source>
        <dbReference type="ARBA" id="ARBA00022989"/>
    </source>
</evidence>
<keyword evidence="5 9" id="KW-0812">Transmembrane</keyword>
<feature type="transmembrane region" description="Helical" evidence="9">
    <location>
        <begin position="166"/>
        <end position="190"/>
    </location>
</feature>
<dbReference type="AlphaFoldDB" id="A0A139A810"/>
<evidence type="ECO:0000256" key="4">
    <source>
        <dbReference type="ARBA" id="ARBA00022519"/>
    </source>
</evidence>
<reference evidence="10 11" key="1">
    <citation type="journal article" date="2015" name="Genome Biol. Evol.">
        <title>Phylogenomic analyses indicate that early fungi evolved digesting cell walls of algal ancestors of land plants.</title>
        <authorList>
            <person name="Chang Y."/>
            <person name="Wang S."/>
            <person name="Sekimoto S."/>
            <person name="Aerts A.L."/>
            <person name="Choi C."/>
            <person name="Clum A."/>
            <person name="LaButti K.M."/>
            <person name="Lindquist E.A."/>
            <person name="Yee Ngan C."/>
            <person name="Ohm R.A."/>
            <person name="Salamov A.A."/>
            <person name="Grigoriev I.V."/>
            <person name="Spatafora J.W."/>
            <person name="Berbee M.L."/>
        </authorList>
    </citation>
    <scope>NUCLEOTIDE SEQUENCE [LARGE SCALE GENOMIC DNA]</scope>
    <source>
        <strain evidence="10 11">JEL478</strain>
    </source>
</reference>
<evidence type="ECO:0000256" key="9">
    <source>
        <dbReference type="SAM" id="Phobius"/>
    </source>
</evidence>
<feature type="transmembrane region" description="Helical" evidence="9">
    <location>
        <begin position="413"/>
        <end position="433"/>
    </location>
</feature>
<evidence type="ECO:0000256" key="8">
    <source>
        <dbReference type="SAM" id="MobiDB-lite"/>
    </source>
</evidence>
<dbReference type="EMBL" id="KQ965783">
    <property type="protein sequence ID" value="KXS12932.1"/>
    <property type="molecule type" value="Genomic_DNA"/>
</dbReference>
<evidence type="ECO:0000256" key="2">
    <source>
        <dbReference type="ARBA" id="ARBA00022448"/>
    </source>
</evidence>
<evidence type="ECO:0000256" key="1">
    <source>
        <dbReference type="ARBA" id="ARBA00004429"/>
    </source>
</evidence>
<evidence type="ECO:0008006" key="12">
    <source>
        <dbReference type="Google" id="ProtNLM"/>
    </source>
</evidence>
<feature type="transmembrane region" description="Helical" evidence="9">
    <location>
        <begin position="84"/>
        <end position="102"/>
    </location>
</feature>
<dbReference type="STRING" id="1344416.A0A139A810"/>
<dbReference type="GO" id="GO:0005886">
    <property type="term" value="C:plasma membrane"/>
    <property type="evidence" value="ECO:0007669"/>
    <property type="project" value="UniProtKB-SubCell"/>
</dbReference>
<keyword evidence="2" id="KW-0813">Transport</keyword>
<organism evidence="10 11">
    <name type="scientific">Gonapodya prolifera (strain JEL478)</name>
    <name type="common">Monoblepharis prolifera</name>
    <dbReference type="NCBI Taxonomy" id="1344416"/>
    <lineage>
        <taxon>Eukaryota</taxon>
        <taxon>Fungi</taxon>
        <taxon>Fungi incertae sedis</taxon>
        <taxon>Chytridiomycota</taxon>
        <taxon>Chytridiomycota incertae sedis</taxon>
        <taxon>Monoblepharidomycetes</taxon>
        <taxon>Monoblepharidales</taxon>
        <taxon>Gonapodyaceae</taxon>
        <taxon>Gonapodya</taxon>
    </lineage>
</organism>
<keyword evidence="7 9" id="KW-0472">Membrane</keyword>
<keyword evidence="4" id="KW-0997">Cell inner membrane</keyword>
<evidence type="ECO:0000256" key="3">
    <source>
        <dbReference type="ARBA" id="ARBA00022475"/>
    </source>
</evidence>
<keyword evidence="11" id="KW-1185">Reference proteome</keyword>
<evidence type="ECO:0000313" key="11">
    <source>
        <dbReference type="Proteomes" id="UP000070544"/>
    </source>
</evidence>
<dbReference type="InterPro" id="IPR007272">
    <property type="entry name" value="Sulf_transp_TsuA/YedE"/>
</dbReference>
<dbReference type="Pfam" id="PF04143">
    <property type="entry name" value="Sulf_transp"/>
    <property type="match status" value="1"/>
</dbReference>
<dbReference type="OrthoDB" id="10254418at2759"/>
<evidence type="ECO:0000313" key="10">
    <source>
        <dbReference type="EMBL" id="KXS12932.1"/>
    </source>
</evidence>
<comment type="subcellular location">
    <subcellularLocation>
        <location evidence="1">Cell inner membrane</location>
        <topology evidence="1">Multi-pass membrane protein</topology>
    </subcellularLocation>
</comment>
<feature type="transmembrane region" description="Helical" evidence="9">
    <location>
        <begin position="445"/>
        <end position="470"/>
    </location>
</feature>
<name>A0A139A810_GONPJ</name>
<gene>
    <name evidence="10" type="ORF">M427DRAFT_156967</name>
</gene>
<sequence>MDCAKVTPAPELSYQQGRGFSPSRDGLDTGSFAPSVRSAEQGKTDGTSIESRGNYLHLVDSEKMVELHVPAEVALSRWQVVRPLLAEGLTLVLVGLAFGFFVQKGRAYEPKVMQDQMLLRDFTMMKMFLSACAAAQFCFSILDYFDVHGFRKYRLANQAARNSRGVLAVAIGSGLLGVSMTISGACPTTLYSQVGSGVNGSFQVLLGSVLGTLLFTLAEPFMAKRFFAIFQLKWKGIDGDIIKLPSYVLAPAFAAGMLGFCFVLDHFAPSSHGYENAPIGAKFSIVQTKSWHPMIAGSFIGLLQLPSYIFAGQLLGSSVAFVSLLSPFGALVARVFPMFKATEAALFDFPSKDSILSMLFILAMATGSTISAVLGGTLGVAGGYFGPGIAPAGEAVAASAAVVNAVPLVVPGLGPWGATILGGALSLFGSRVAKGCTVGHGLSGFALLSTIACVAIPSIFVGGIVSAQVLRVWVRN</sequence>
<dbReference type="PANTHER" id="PTHR30574:SF1">
    <property type="entry name" value="SULPHUR TRANSPORT DOMAIN-CONTAINING PROTEIN"/>
    <property type="match status" value="1"/>
</dbReference>
<proteinExistence type="predicted"/>
<protein>
    <recommendedName>
        <fullName evidence="12">Sulphur transport domain-containing protein</fullName>
    </recommendedName>
</protein>
<dbReference type="OMA" id="RRSMIGI"/>
<evidence type="ECO:0000256" key="5">
    <source>
        <dbReference type="ARBA" id="ARBA00022692"/>
    </source>
</evidence>
<keyword evidence="3" id="KW-1003">Cell membrane</keyword>
<feature type="transmembrane region" description="Helical" evidence="9">
    <location>
        <begin position="244"/>
        <end position="268"/>
    </location>
</feature>
<feature type="region of interest" description="Disordered" evidence="8">
    <location>
        <begin position="1"/>
        <end position="26"/>
    </location>
</feature>
<feature type="transmembrane region" description="Helical" evidence="9">
    <location>
        <begin position="308"/>
        <end position="333"/>
    </location>
</feature>
<evidence type="ECO:0000256" key="7">
    <source>
        <dbReference type="ARBA" id="ARBA00023136"/>
    </source>
</evidence>
<feature type="transmembrane region" description="Helical" evidence="9">
    <location>
        <begin position="354"/>
        <end position="374"/>
    </location>
</feature>